<evidence type="ECO:0000256" key="1">
    <source>
        <dbReference type="ARBA" id="ARBA00021948"/>
    </source>
</evidence>
<evidence type="ECO:0000313" key="2">
    <source>
        <dbReference type="EMBL" id="GGM63851.1"/>
    </source>
</evidence>
<reference evidence="2" key="1">
    <citation type="journal article" date="2014" name="Int. J. Syst. Evol. Microbiol.">
        <title>Complete genome sequence of Corynebacterium casei LMG S-19264T (=DSM 44701T), isolated from a smear-ripened cheese.</title>
        <authorList>
            <consortium name="US DOE Joint Genome Institute (JGI-PGF)"/>
            <person name="Walter F."/>
            <person name="Albersmeier A."/>
            <person name="Kalinowski J."/>
            <person name="Ruckert C."/>
        </authorList>
    </citation>
    <scope>NUCLEOTIDE SEQUENCE</scope>
    <source>
        <strain evidence="2">CGMCC 4.5737</strain>
    </source>
</reference>
<protein>
    <recommendedName>
        <fullName evidence="1">Probable 2-phosphosulfolactate phosphatase</fullName>
    </recommendedName>
</protein>
<dbReference type="Pfam" id="PF04029">
    <property type="entry name" value="2-ph_phosp"/>
    <property type="match status" value="1"/>
</dbReference>
<comment type="caution">
    <text evidence="2">The sequence shown here is derived from an EMBL/GenBank/DDBJ whole genome shotgun (WGS) entry which is preliminary data.</text>
</comment>
<gene>
    <name evidence="2" type="ORF">GCM10012275_38030</name>
</gene>
<dbReference type="GO" id="GO:0050532">
    <property type="term" value="F:2-phosphosulfolactate phosphatase activity"/>
    <property type="evidence" value="ECO:0007669"/>
    <property type="project" value="InterPro"/>
</dbReference>
<name>A0A8J3FW64_9PSEU</name>
<keyword evidence="3" id="KW-1185">Reference proteome</keyword>
<evidence type="ECO:0000313" key="3">
    <source>
        <dbReference type="Proteomes" id="UP000637578"/>
    </source>
</evidence>
<dbReference type="SUPFAM" id="SSF142823">
    <property type="entry name" value="ComB-like"/>
    <property type="match status" value="1"/>
</dbReference>
<dbReference type="InterPro" id="IPR036702">
    <property type="entry name" value="ComB-like_sf"/>
</dbReference>
<dbReference type="Gene3D" id="3.90.1560.10">
    <property type="entry name" value="ComB-like"/>
    <property type="match status" value="1"/>
</dbReference>
<dbReference type="Proteomes" id="UP000637578">
    <property type="component" value="Unassembled WGS sequence"/>
</dbReference>
<dbReference type="EMBL" id="BMMK01000018">
    <property type="protein sequence ID" value="GGM63851.1"/>
    <property type="molecule type" value="Genomic_DNA"/>
</dbReference>
<accession>A0A8J3FW64</accession>
<dbReference type="InterPro" id="IPR005238">
    <property type="entry name" value="ComB-like"/>
</dbReference>
<proteinExistence type="predicted"/>
<organism evidence="2 3">
    <name type="scientific">Longimycelium tulufanense</name>
    <dbReference type="NCBI Taxonomy" id="907463"/>
    <lineage>
        <taxon>Bacteria</taxon>
        <taxon>Bacillati</taxon>
        <taxon>Actinomycetota</taxon>
        <taxon>Actinomycetes</taxon>
        <taxon>Pseudonocardiales</taxon>
        <taxon>Pseudonocardiaceae</taxon>
        <taxon>Longimycelium</taxon>
    </lineage>
</organism>
<dbReference type="GO" id="GO:0000287">
    <property type="term" value="F:magnesium ion binding"/>
    <property type="evidence" value="ECO:0007669"/>
    <property type="project" value="InterPro"/>
</dbReference>
<sequence>MFSSLWLSPPTVGGEIEWWVAVRPGSIGRMSDQAGYDVRLEWGREGVEVLGRSCGVLVVVDVLTFSTTVDLVVARGSKVLPLRWRDERARGEAHQRKAVLGVAENGWPARPSRLPDLPNRAMLAVPSPNGATLSAAAAETDAVVLAGCLRNAGAVGAAATGIAGGHPIGVIPAGERWGAGHREGLRPAVEDFLGAGAVVAALADAGTTLSPEAELAAEALAAARPRLTELIANCSSGREVVQAGFADDAVLAAQLDSSRTVPMLVDGVFEAR</sequence>
<dbReference type="AlphaFoldDB" id="A0A8J3FW64"/>
<reference evidence="2" key="2">
    <citation type="submission" date="2020-09" db="EMBL/GenBank/DDBJ databases">
        <authorList>
            <person name="Sun Q."/>
            <person name="Zhou Y."/>
        </authorList>
    </citation>
    <scope>NUCLEOTIDE SEQUENCE</scope>
    <source>
        <strain evidence="2">CGMCC 4.5737</strain>
    </source>
</reference>